<feature type="domain" description="MATH" evidence="2">
    <location>
        <begin position="46"/>
        <end position="182"/>
    </location>
</feature>
<dbReference type="EnsemblProtists" id="EKX51002">
    <property type="protein sequence ID" value="EKX51002"/>
    <property type="gene ID" value="GUITHDRAFT_103591"/>
</dbReference>
<evidence type="ECO:0000256" key="1">
    <source>
        <dbReference type="SAM" id="MobiDB-lite"/>
    </source>
</evidence>
<dbReference type="Pfam" id="PF22486">
    <property type="entry name" value="MATH_2"/>
    <property type="match status" value="1"/>
</dbReference>
<dbReference type="CDD" id="cd00121">
    <property type="entry name" value="MATH"/>
    <property type="match status" value="1"/>
</dbReference>
<dbReference type="AlphaFoldDB" id="L1JRC4"/>
<dbReference type="PaxDb" id="55529-EKX51002"/>
<reference evidence="3 5" key="1">
    <citation type="journal article" date="2012" name="Nature">
        <title>Algal genomes reveal evolutionary mosaicism and the fate of nucleomorphs.</title>
        <authorList>
            <consortium name="DOE Joint Genome Institute"/>
            <person name="Curtis B.A."/>
            <person name="Tanifuji G."/>
            <person name="Burki F."/>
            <person name="Gruber A."/>
            <person name="Irimia M."/>
            <person name="Maruyama S."/>
            <person name="Arias M.C."/>
            <person name="Ball S.G."/>
            <person name="Gile G.H."/>
            <person name="Hirakawa Y."/>
            <person name="Hopkins J.F."/>
            <person name="Kuo A."/>
            <person name="Rensing S.A."/>
            <person name="Schmutz J."/>
            <person name="Symeonidi A."/>
            <person name="Elias M."/>
            <person name="Eveleigh R.J."/>
            <person name="Herman E.K."/>
            <person name="Klute M.J."/>
            <person name="Nakayama T."/>
            <person name="Obornik M."/>
            <person name="Reyes-Prieto A."/>
            <person name="Armbrust E.V."/>
            <person name="Aves S.J."/>
            <person name="Beiko R.G."/>
            <person name="Coutinho P."/>
            <person name="Dacks J.B."/>
            <person name="Durnford D.G."/>
            <person name="Fast N.M."/>
            <person name="Green B.R."/>
            <person name="Grisdale C.J."/>
            <person name="Hempel F."/>
            <person name="Henrissat B."/>
            <person name="Hoppner M.P."/>
            <person name="Ishida K."/>
            <person name="Kim E."/>
            <person name="Koreny L."/>
            <person name="Kroth P.G."/>
            <person name="Liu Y."/>
            <person name="Malik S.B."/>
            <person name="Maier U.G."/>
            <person name="McRose D."/>
            <person name="Mock T."/>
            <person name="Neilson J.A."/>
            <person name="Onodera N.T."/>
            <person name="Poole A.M."/>
            <person name="Pritham E.J."/>
            <person name="Richards T.A."/>
            <person name="Rocap G."/>
            <person name="Roy S.W."/>
            <person name="Sarai C."/>
            <person name="Schaack S."/>
            <person name="Shirato S."/>
            <person name="Slamovits C.H."/>
            <person name="Spencer D.F."/>
            <person name="Suzuki S."/>
            <person name="Worden A.Z."/>
            <person name="Zauner S."/>
            <person name="Barry K."/>
            <person name="Bell C."/>
            <person name="Bharti A.K."/>
            <person name="Crow J.A."/>
            <person name="Grimwood J."/>
            <person name="Kramer R."/>
            <person name="Lindquist E."/>
            <person name="Lucas S."/>
            <person name="Salamov A."/>
            <person name="McFadden G.I."/>
            <person name="Lane C.E."/>
            <person name="Keeling P.J."/>
            <person name="Gray M.W."/>
            <person name="Grigoriev I.V."/>
            <person name="Archibald J.M."/>
        </authorList>
    </citation>
    <scope>NUCLEOTIDE SEQUENCE</scope>
    <source>
        <strain evidence="3 5">CCMP2712</strain>
    </source>
</reference>
<feature type="region of interest" description="Disordered" evidence="1">
    <location>
        <begin position="447"/>
        <end position="565"/>
    </location>
</feature>
<dbReference type="SMART" id="SM00061">
    <property type="entry name" value="MATH"/>
    <property type="match status" value="1"/>
</dbReference>
<dbReference type="HOGENOM" id="CLU_318445_0_0_1"/>
<feature type="region of interest" description="Disordered" evidence="1">
    <location>
        <begin position="1"/>
        <end position="41"/>
    </location>
</feature>
<dbReference type="OMA" id="NVEQICW"/>
<dbReference type="RefSeq" id="XP_005837982.1">
    <property type="nucleotide sequence ID" value="XM_005837925.1"/>
</dbReference>
<dbReference type="Gene3D" id="2.60.210.10">
    <property type="entry name" value="Apoptosis, Tumor Necrosis Factor Receptor Associated Protein 2, Chain A"/>
    <property type="match status" value="1"/>
</dbReference>
<reference evidence="5" key="2">
    <citation type="submission" date="2012-11" db="EMBL/GenBank/DDBJ databases">
        <authorList>
            <person name="Kuo A."/>
            <person name="Curtis B.A."/>
            <person name="Tanifuji G."/>
            <person name="Burki F."/>
            <person name="Gruber A."/>
            <person name="Irimia M."/>
            <person name="Maruyama S."/>
            <person name="Arias M.C."/>
            <person name="Ball S.G."/>
            <person name="Gile G.H."/>
            <person name="Hirakawa Y."/>
            <person name="Hopkins J.F."/>
            <person name="Rensing S.A."/>
            <person name="Schmutz J."/>
            <person name="Symeonidi A."/>
            <person name="Elias M."/>
            <person name="Eveleigh R.J."/>
            <person name="Herman E.K."/>
            <person name="Klute M.J."/>
            <person name="Nakayama T."/>
            <person name="Obornik M."/>
            <person name="Reyes-Prieto A."/>
            <person name="Armbrust E.V."/>
            <person name="Aves S.J."/>
            <person name="Beiko R.G."/>
            <person name="Coutinho P."/>
            <person name="Dacks J.B."/>
            <person name="Durnford D.G."/>
            <person name="Fast N.M."/>
            <person name="Green B.R."/>
            <person name="Grisdale C."/>
            <person name="Hempe F."/>
            <person name="Henrissat B."/>
            <person name="Hoppner M.P."/>
            <person name="Ishida K.-I."/>
            <person name="Kim E."/>
            <person name="Koreny L."/>
            <person name="Kroth P.G."/>
            <person name="Liu Y."/>
            <person name="Malik S.-B."/>
            <person name="Maier U.G."/>
            <person name="McRose D."/>
            <person name="Mock T."/>
            <person name="Neilson J.A."/>
            <person name="Onodera N.T."/>
            <person name="Poole A.M."/>
            <person name="Pritham E.J."/>
            <person name="Richards T.A."/>
            <person name="Rocap G."/>
            <person name="Roy S.W."/>
            <person name="Sarai C."/>
            <person name="Schaack S."/>
            <person name="Shirato S."/>
            <person name="Slamovits C.H."/>
            <person name="Spencer D.F."/>
            <person name="Suzuki S."/>
            <person name="Worden A.Z."/>
            <person name="Zauner S."/>
            <person name="Barry K."/>
            <person name="Bell C."/>
            <person name="Bharti A.K."/>
            <person name="Crow J.A."/>
            <person name="Grimwood J."/>
            <person name="Kramer R."/>
            <person name="Lindquist E."/>
            <person name="Lucas S."/>
            <person name="Salamov A."/>
            <person name="McFadden G.I."/>
            <person name="Lane C.E."/>
            <person name="Keeling P.J."/>
            <person name="Gray M.W."/>
            <person name="Grigoriev I.V."/>
            <person name="Archibald J.M."/>
        </authorList>
    </citation>
    <scope>NUCLEOTIDE SEQUENCE</scope>
    <source>
        <strain evidence="5">CCMP2712</strain>
    </source>
</reference>
<feature type="compositionally biased region" description="Low complexity" evidence="1">
    <location>
        <begin position="1"/>
        <end position="11"/>
    </location>
</feature>
<proteinExistence type="predicted"/>
<dbReference type="InterPro" id="IPR002083">
    <property type="entry name" value="MATH/TRAF_dom"/>
</dbReference>
<dbReference type="OrthoDB" id="660257at2759"/>
<feature type="compositionally biased region" description="Low complexity" evidence="1">
    <location>
        <begin position="678"/>
        <end position="687"/>
    </location>
</feature>
<dbReference type="InterPro" id="IPR008974">
    <property type="entry name" value="TRAF-like"/>
</dbReference>
<sequence length="914" mass="100204">MSNAPAAASASCNHEHDDDEEEEEIAPSPAPDRDPCNFEAGNNNHYGQFTWTVALPAAPADKDSLADISKIRQFSDVFEVGGFEWKLEMYPYGDSQSDKTLSVFLCAVDRKQLPGWSQTAHYQIAVVNKDPSKTSTHTGYDIFRGKRDSAWGWSKLINLSKLHDVSQGWADDQGKITLQATVHVVTHEYMPVNRVYRKSLCGLYYERVLQSYFEPFLKDELQRLDKLCGNSVLHKGFSDFWTGLPDAKKRALLQITMDEVLLNVKARLFSRDQPATYLAADVIFKAAHDCSNGLQDSAKRSLVGCTGIAVVSGGEGTVLRIERLTPESSGGLSSLVSRHDSVDQLTAGTLKASSRVMLRTHKGVIRMSNSANFVDVFRAQVSDALDNVRALVKHLKPQSCDGACLEAMGRQMLSVFAMCGMYITNVHPAYHEKLALQLQEDLIREEEEKNQKAEAKKQKQAEKRKKQQEAKAAKKAAEEAAKKAAEEEEKKKKEEEKAKKKAQEEEKARKKAEARRKAQEEAEKQRKLELEAEERRKAEEAERKAEEEAARQAMVEEEEKEGGVEYAKKQQIAAIMRDNSLNPVQRQLRVQAILAGKVDVSSTMPTQTVASNHSNGYQSVAPASKAENNSAYFNQGPALTRSQPPAHAQAQVQTRVPARASAPAQAPSPAQPQPQPQPQTQLRSQPQIVQQPKAQPQIHKPQVPIHTSTPSHVPLSNGNGHPRWQPQSKGVFSEEEVDVESFALNPLTSIEHVMAIATSLDQIPATSDPGSSFVPYSAFQGNMPFAGSNNSFGAVPFVGGLSAHSGTTGSRLFERWAQPSGGSNGGLYQGGLLVNHNGSDSEENYTEASLASTASGARTPMNFEVDDGLPSSPEVLQSESMATSCALAALDPCQKVQRGTVMASQRLGKPLLRK</sequence>
<dbReference type="PANTHER" id="PTHR47477:SF8">
    <property type="entry name" value="TNF RECEPTOR-ASSOCIATED FACTOR HOMOLOG 1A"/>
    <property type="match status" value="1"/>
</dbReference>
<evidence type="ECO:0000313" key="5">
    <source>
        <dbReference type="Proteomes" id="UP000011087"/>
    </source>
</evidence>
<dbReference type="PANTHER" id="PTHR47477">
    <property type="entry name" value="TNF RECEPTOR-ASSOCIATED FACTOR HOMOLOG 1A"/>
    <property type="match status" value="1"/>
</dbReference>
<reference evidence="4" key="3">
    <citation type="submission" date="2015-06" db="UniProtKB">
        <authorList>
            <consortium name="EnsemblProtists"/>
        </authorList>
    </citation>
    <scope>IDENTIFICATION</scope>
</reference>
<keyword evidence="5" id="KW-1185">Reference proteome</keyword>
<dbReference type="SUPFAM" id="SSF49599">
    <property type="entry name" value="TRAF domain-like"/>
    <property type="match status" value="1"/>
</dbReference>
<dbReference type="GeneID" id="17307650"/>
<feature type="compositionally biased region" description="Low complexity" evidence="1">
    <location>
        <begin position="657"/>
        <end position="668"/>
    </location>
</feature>
<name>L1JRC4_GUITC</name>
<gene>
    <name evidence="3" type="ORF">GUITHDRAFT_103591</name>
</gene>
<evidence type="ECO:0000259" key="2">
    <source>
        <dbReference type="PROSITE" id="PS50144"/>
    </source>
</evidence>
<dbReference type="KEGG" id="gtt:GUITHDRAFT_103591"/>
<organism evidence="3">
    <name type="scientific">Guillardia theta (strain CCMP2712)</name>
    <name type="common">Cryptophyte</name>
    <dbReference type="NCBI Taxonomy" id="905079"/>
    <lineage>
        <taxon>Eukaryota</taxon>
        <taxon>Cryptophyceae</taxon>
        <taxon>Pyrenomonadales</taxon>
        <taxon>Geminigeraceae</taxon>
        <taxon>Guillardia</taxon>
    </lineage>
</organism>
<protein>
    <recommendedName>
        <fullName evidence="2">MATH domain-containing protein</fullName>
    </recommendedName>
</protein>
<feature type="compositionally biased region" description="Basic and acidic residues" evidence="1">
    <location>
        <begin position="515"/>
        <end position="550"/>
    </location>
</feature>
<dbReference type="Proteomes" id="UP000011087">
    <property type="component" value="Unassembled WGS sequence"/>
</dbReference>
<evidence type="ECO:0000313" key="4">
    <source>
        <dbReference type="EnsemblProtists" id="EKX51002"/>
    </source>
</evidence>
<feature type="compositionally biased region" description="Basic and acidic residues" evidence="1">
    <location>
        <begin position="447"/>
        <end position="508"/>
    </location>
</feature>
<accession>L1JRC4</accession>
<feature type="compositionally biased region" description="Polar residues" evidence="1">
    <location>
        <begin position="705"/>
        <end position="727"/>
    </location>
</feature>
<evidence type="ECO:0000313" key="3">
    <source>
        <dbReference type="EMBL" id="EKX51002.1"/>
    </source>
</evidence>
<dbReference type="EMBL" id="JH992977">
    <property type="protein sequence ID" value="EKX51002.1"/>
    <property type="molecule type" value="Genomic_DNA"/>
</dbReference>
<dbReference type="STRING" id="905079.L1JRC4"/>
<dbReference type="InterPro" id="IPR055327">
    <property type="entry name" value="TRAF1A/B"/>
</dbReference>
<feature type="region of interest" description="Disordered" evidence="1">
    <location>
        <begin position="634"/>
        <end position="727"/>
    </location>
</feature>
<dbReference type="PROSITE" id="PS50144">
    <property type="entry name" value="MATH"/>
    <property type="match status" value="1"/>
</dbReference>